<evidence type="ECO:0000256" key="5">
    <source>
        <dbReference type="ARBA" id="ARBA00023277"/>
    </source>
</evidence>
<gene>
    <name evidence="6" type="ORF">SAMN05660742_112113</name>
</gene>
<reference evidence="6 7" key="1">
    <citation type="submission" date="2016-10" db="EMBL/GenBank/DDBJ databases">
        <authorList>
            <person name="de Groot N.N."/>
        </authorList>
    </citation>
    <scope>NUCLEOTIDE SEQUENCE [LARGE SCALE GENOMIC DNA]</scope>
    <source>
        <strain evidence="6 7">DSM 2179</strain>
    </source>
</reference>
<accession>A0A1H7ATC2</accession>
<dbReference type="EMBL" id="FNZK01000012">
    <property type="protein sequence ID" value="SEJ64295.1"/>
    <property type="molecule type" value="Genomic_DNA"/>
</dbReference>
<dbReference type="PANTHER" id="PTHR30246:SF1">
    <property type="entry name" value="2-DEHYDRO-3-DEOXY-6-PHOSPHOGALACTONATE ALDOLASE-RELATED"/>
    <property type="match status" value="1"/>
</dbReference>
<evidence type="ECO:0000313" key="6">
    <source>
        <dbReference type="EMBL" id="SEJ64295.1"/>
    </source>
</evidence>
<dbReference type="Gene3D" id="3.20.20.70">
    <property type="entry name" value="Aldolase class I"/>
    <property type="match status" value="1"/>
</dbReference>
<evidence type="ECO:0000256" key="2">
    <source>
        <dbReference type="ARBA" id="ARBA00006906"/>
    </source>
</evidence>
<dbReference type="Proteomes" id="UP000199662">
    <property type="component" value="Unassembled WGS sequence"/>
</dbReference>
<comment type="subunit">
    <text evidence="3">Homotrimer.</text>
</comment>
<sequence length="209" mass="22905">MKKKLAEFSPVTAILRGYDYEQVKTVVEVLLDSQVRAVEITLNREDSMQIIRKIVEAYGDSIAVGAGTVLKKQDLEQVIEIGADFVLSPIMFSPAMLDLCKQHAVISIPGAYSPTEIYQSFHDGADIVKVFPARGLGTKYFQDIAAPFGELPLMAVGGVNAENVAQYRKAGAKYVGIASGIFQPQDIKRQDKVGLKKSLSYFESRVKGD</sequence>
<comment type="pathway">
    <text evidence="1">Carbohydrate acid metabolism.</text>
</comment>
<dbReference type="InterPro" id="IPR013785">
    <property type="entry name" value="Aldolase_TIM"/>
</dbReference>
<evidence type="ECO:0000313" key="7">
    <source>
        <dbReference type="Proteomes" id="UP000199662"/>
    </source>
</evidence>
<dbReference type="SUPFAM" id="SSF51569">
    <property type="entry name" value="Aldolase"/>
    <property type="match status" value="1"/>
</dbReference>
<name>A0A1H7ATC2_9FIRM</name>
<evidence type="ECO:0000256" key="4">
    <source>
        <dbReference type="ARBA" id="ARBA00023239"/>
    </source>
</evidence>
<organism evidence="6 7">
    <name type="scientific">Propionispira arboris</name>
    <dbReference type="NCBI Taxonomy" id="84035"/>
    <lineage>
        <taxon>Bacteria</taxon>
        <taxon>Bacillati</taxon>
        <taxon>Bacillota</taxon>
        <taxon>Negativicutes</taxon>
        <taxon>Selenomonadales</taxon>
        <taxon>Selenomonadaceae</taxon>
        <taxon>Propionispira</taxon>
    </lineage>
</organism>
<dbReference type="CDD" id="cd00452">
    <property type="entry name" value="KDPG_aldolase"/>
    <property type="match status" value="1"/>
</dbReference>
<dbReference type="InterPro" id="IPR000887">
    <property type="entry name" value="Aldlse_KDPG_KHG"/>
</dbReference>
<comment type="similarity">
    <text evidence="2">Belongs to the KHG/KDPG aldolase family.</text>
</comment>
<dbReference type="PANTHER" id="PTHR30246">
    <property type="entry name" value="2-KETO-3-DEOXY-6-PHOSPHOGLUCONATE ALDOLASE"/>
    <property type="match status" value="1"/>
</dbReference>
<keyword evidence="4" id="KW-0456">Lyase</keyword>
<evidence type="ECO:0000256" key="1">
    <source>
        <dbReference type="ARBA" id="ARBA00004761"/>
    </source>
</evidence>
<proteinExistence type="inferred from homology"/>
<protein>
    <submittedName>
        <fullName evidence="6">2-dehydro-3-deoxyphosphogluconate aldolase / (4S)-4-hydroxy-2-oxoglutarate aldolase</fullName>
    </submittedName>
</protein>
<dbReference type="AlphaFoldDB" id="A0A1H7ATC2"/>
<dbReference type="Pfam" id="PF01081">
    <property type="entry name" value="Aldolase"/>
    <property type="match status" value="1"/>
</dbReference>
<dbReference type="RefSeq" id="WP_091832297.1">
    <property type="nucleotide sequence ID" value="NZ_FNZK01000012.1"/>
</dbReference>
<dbReference type="GO" id="GO:0016829">
    <property type="term" value="F:lyase activity"/>
    <property type="evidence" value="ECO:0007669"/>
    <property type="project" value="UniProtKB-KW"/>
</dbReference>
<dbReference type="STRING" id="84035.SAMN05660742_112113"/>
<keyword evidence="7" id="KW-1185">Reference proteome</keyword>
<evidence type="ECO:0000256" key="3">
    <source>
        <dbReference type="ARBA" id="ARBA00011233"/>
    </source>
</evidence>
<keyword evidence="5" id="KW-0119">Carbohydrate metabolism</keyword>